<dbReference type="GO" id="GO:0008299">
    <property type="term" value="P:isoprenoid biosynthetic process"/>
    <property type="evidence" value="ECO:0007669"/>
    <property type="project" value="InterPro"/>
</dbReference>
<keyword evidence="5" id="KW-0460">Magnesium</keyword>
<evidence type="ECO:0000313" key="9">
    <source>
        <dbReference type="Proteomes" id="UP000275356"/>
    </source>
</evidence>
<keyword evidence="9" id="KW-1185">Reference proteome</keyword>
<dbReference type="PANTHER" id="PTHR12001">
    <property type="entry name" value="GERANYLGERANYL PYROPHOSPHATE SYNTHASE"/>
    <property type="match status" value="1"/>
</dbReference>
<evidence type="ECO:0000256" key="5">
    <source>
        <dbReference type="ARBA" id="ARBA00022842"/>
    </source>
</evidence>
<sequence>MTDVTTTGDTGAPASPGGAPPAGPAAASAPLPTNDPELEAALVDGLAEIERRLEAAVSATSVLDDAPSSHLLSAGGKRMRPALALLAAQLGTGTSEEVLEAAVGVELTHLASLYHDDVMDSAATRRGVPTAHEVWGNSVAILAGDLLFARASQTVAGLGPVAVRIQAETFERLCVGQLHETLGPQEGDDPVEHHIGVLAGKTGSLIAAAAHYGAMFAGLSGEELRAVVEYGERVGVAFQLADDVLDLTSSAEVLGKTPGTDLREGVPTMPVLLLQRRAADGRIDDEGTAILDALAGDLGSPEALEAVVARLAAHPVMEEAREMARAVAAEAVAQLDVLPDSVAKRALGEFADVVVERLA</sequence>
<dbReference type="SFLD" id="SFLDS00005">
    <property type="entry name" value="Isoprenoid_Synthase_Type_I"/>
    <property type="match status" value="1"/>
</dbReference>
<evidence type="ECO:0000256" key="4">
    <source>
        <dbReference type="ARBA" id="ARBA00022723"/>
    </source>
</evidence>
<evidence type="ECO:0000256" key="2">
    <source>
        <dbReference type="ARBA" id="ARBA00006706"/>
    </source>
</evidence>
<feature type="region of interest" description="Disordered" evidence="7">
    <location>
        <begin position="1"/>
        <end position="35"/>
    </location>
</feature>
<comment type="cofactor">
    <cofactor evidence="1">
        <name>Mg(2+)</name>
        <dbReference type="ChEBI" id="CHEBI:18420"/>
    </cofactor>
</comment>
<evidence type="ECO:0000256" key="6">
    <source>
        <dbReference type="RuleBase" id="RU004466"/>
    </source>
</evidence>
<dbReference type="PROSITE" id="PS00444">
    <property type="entry name" value="POLYPRENYL_SYNTHASE_2"/>
    <property type="match status" value="1"/>
</dbReference>
<protein>
    <submittedName>
        <fullName evidence="8">Heptaprenyl diphosphate synthase</fullName>
    </submittedName>
</protein>
<reference evidence="8 9" key="1">
    <citation type="submission" date="2018-11" db="EMBL/GenBank/DDBJ databases">
        <title>Sequencing the genomes of 1000 actinobacteria strains.</title>
        <authorList>
            <person name="Klenk H.-P."/>
        </authorList>
    </citation>
    <scope>NUCLEOTIDE SEQUENCE [LARGE SCALE GENOMIC DNA]</scope>
    <source>
        <strain evidence="8 9">DSM 13521</strain>
    </source>
</reference>
<gene>
    <name evidence="8" type="ORF">EDD28_0636</name>
</gene>
<evidence type="ECO:0000256" key="3">
    <source>
        <dbReference type="ARBA" id="ARBA00022679"/>
    </source>
</evidence>
<dbReference type="Gene3D" id="1.10.600.10">
    <property type="entry name" value="Farnesyl Diphosphate Synthase"/>
    <property type="match status" value="1"/>
</dbReference>
<dbReference type="PANTHER" id="PTHR12001:SF69">
    <property type="entry name" value="ALL TRANS-POLYPRENYL-DIPHOSPHATE SYNTHASE PDSS1"/>
    <property type="match status" value="1"/>
</dbReference>
<accession>A0A3N2D8N1</accession>
<evidence type="ECO:0000313" key="8">
    <source>
        <dbReference type="EMBL" id="ROR96062.1"/>
    </source>
</evidence>
<dbReference type="InterPro" id="IPR008949">
    <property type="entry name" value="Isoprenoid_synthase_dom_sf"/>
</dbReference>
<dbReference type="AlphaFoldDB" id="A0A3N2D8N1"/>
<proteinExistence type="inferred from homology"/>
<organism evidence="8 9">
    <name type="scientific">Salana multivorans</name>
    <dbReference type="NCBI Taxonomy" id="120377"/>
    <lineage>
        <taxon>Bacteria</taxon>
        <taxon>Bacillati</taxon>
        <taxon>Actinomycetota</taxon>
        <taxon>Actinomycetes</taxon>
        <taxon>Micrococcales</taxon>
        <taxon>Beutenbergiaceae</taxon>
        <taxon>Salana</taxon>
    </lineage>
</organism>
<evidence type="ECO:0000256" key="1">
    <source>
        <dbReference type="ARBA" id="ARBA00001946"/>
    </source>
</evidence>
<dbReference type="InterPro" id="IPR000092">
    <property type="entry name" value="Polyprenyl_synt"/>
</dbReference>
<dbReference type="Proteomes" id="UP000275356">
    <property type="component" value="Unassembled WGS sequence"/>
</dbReference>
<name>A0A3N2D8N1_9MICO</name>
<keyword evidence="3 6" id="KW-0808">Transferase</keyword>
<dbReference type="InterPro" id="IPR033749">
    <property type="entry name" value="Polyprenyl_synt_CS"/>
</dbReference>
<dbReference type="GO" id="GO:0004659">
    <property type="term" value="F:prenyltransferase activity"/>
    <property type="evidence" value="ECO:0007669"/>
    <property type="project" value="InterPro"/>
</dbReference>
<dbReference type="EMBL" id="RKHQ01000001">
    <property type="protein sequence ID" value="ROR96062.1"/>
    <property type="molecule type" value="Genomic_DNA"/>
</dbReference>
<dbReference type="SUPFAM" id="SSF48576">
    <property type="entry name" value="Terpenoid synthases"/>
    <property type="match status" value="1"/>
</dbReference>
<dbReference type="Pfam" id="PF00348">
    <property type="entry name" value="polyprenyl_synt"/>
    <property type="match status" value="1"/>
</dbReference>
<keyword evidence="4" id="KW-0479">Metal-binding</keyword>
<comment type="caution">
    <text evidence="8">The sequence shown here is derived from an EMBL/GenBank/DDBJ whole genome shotgun (WGS) entry which is preliminary data.</text>
</comment>
<evidence type="ECO:0000256" key="7">
    <source>
        <dbReference type="SAM" id="MobiDB-lite"/>
    </source>
</evidence>
<dbReference type="SFLD" id="SFLDG01017">
    <property type="entry name" value="Polyprenyl_Transferase_Like"/>
    <property type="match status" value="1"/>
</dbReference>
<comment type="similarity">
    <text evidence="2 6">Belongs to the FPP/GGPP synthase family.</text>
</comment>
<dbReference type="CDD" id="cd00685">
    <property type="entry name" value="Trans_IPPS_HT"/>
    <property type="match status" value="1"/>
</dbReference>
<dbReference type="GO" id="GO:0046872">
    <property type="term" value="F:metal ion binding"/>
    <property type="evidence" value="ECO:0007669"/>
    <property type="project" value="UniProtKB-KW"/>
</dbReference>